<dbReference type="Proteomes" id="UP000252519">
    <property type="component" value="Unassembled WGS sequence"/>
</dbReference>
<dbReference type="PANTHER" id="PTHR10334">
    <property type="entry name" value="CYSTEINE-RICH SECRETORY PROTEIN-RELATED"/>
    <property type="match status" value="1"/>
</dbReference>
<feature type="compositionally biased region" description="Basic and acidic residues" evidence="1">
    <location>
        <begin position="116"/>
        <end position="126"/>
    </location>
</feature>
<feature type="compositionally biased region" description="Acidic residues" evidence="1">
    <location>
        <begin position="85"/>
        <end position="115"/>
    </location>
</feature>
<feature type="compositionally biased region" description="Acidic residues" evidence="1">
    <location>
        <begin position="1"/>
        <end position="77"/>
    </location>
</feature>
<evidence type="ECO:0000313" key="3">
    <source>
        <dbReference type="EMBL" id="RCN49736.1"/>
    </source>
</evidence>
<feature type="domain" description="SCP" evidence="2">
    <location>
        <begin position="136"/>
        <end position="267"/>
    </location>
</feature>
<feature type="region of interest" description="Disordered" evidence="1">
    <location>
        <begin position="1"/>
        <end position="135"/>
    </location>
</feature>
<evidence type="ECO:0000313" key="4">
    <source>
        <dbReference type="Proteomes" id="UP000252519"/>
    </source>
</evidence>
<organism evidence="3 4">
    <name type="scientific">Ancylostoma caninum</name>
    <name type="common">Dog hookworm</name>
    <dbReference type="NCBI Taxonomy" id="29170"/>
    <lineage>
        <taxon>Eukaryota</taxon>
        <taxon>Metazoa</taxon>
        <taxon>Ecdysozoa</taxon>
        <taxon>Nematoda</taxon>
        <taxon>Chromadorea</taxon>
        <taxon>Rhabditida</taxon>
        <taxon>Rhabditina</taxon>
        <taxon>Rhabditomorpha</taxon>
        <taxon>Strongyloidea</taxon>
        <taxon>Ancylostomatidae</taxon>
        <taxon>Ancylostomatinae</taxon>
        <taxon>Ancylostoma</taxon>
    </lineage>
</organism>
<dbReference type="InterPro" id="IPR035940">
    <property type="entry name" value="CAP_sf"/>
</dbReference>
<evidence type="ECO:0000256" key="1">
    <source>
        <dbReference type="SAM" id="MobiDB-lite"/>
    </source>
</evidence>
<evidence type="ECO:0000259" key="2">
    <source>
        <dbReference type="SMART" id="SM00198"/>
    </source>
</evidence>
<dbReference type="Pfam" id="PF00188">
    <property type="entry name" value="CAP"/>
    <property type="match status" value="1"/>
</dbReference>
<sequence>DDIDDEDDTSDPVPFEEDDEDETEEPETFEEDDEDDTDDEGDTSEPEPFEEDDEDDTSDPVPFEEDDEDGIDDEDDTSGPQPNEKEDEDDTSEPQPNDEDDTSEPQPSEEDDTSENEPKKLEDKRCSQGKPGEMGLSFEEMHNAFRIYIARETHASKMRRLTYDCEAEKSAYEAAQKLCSGTASSPEKYDENRHVNDATDDSTDYILEAANSWWAEILNTEENLYNSTVNANFANMLWDSREKLGCAIAKCGKTHVVCHYPKIEKEEGKPIYKVGDGACNDCKDYSDAPTCKDNLCSAKA</sequence>
<proteinExistence type="predicted"/>
<dbReference type="SUPFAM" id="SSF55797">
    <property type="entry name" value="PR-1-like"/>
    <property type="match status" value="1"/>
</dbReference>
<dbReference type="Gene3D" id="3.40.33.10">
    <property type="entry name" value="CAP"/>
    <property type="match status" value="1"/>
</dbReference>
<gene>
    <name evidence="3" type="ORF">ANCCAN_04192</name>
</gene>
<dbReference type="AlphaFoldDB" id="A0A368GZG0"/>
<dbReference type="SMART" id="SM00198">
    <property type="entry name" value="SCP"/>
    <property type="match status" value="1"/>
</dbReference>
<dbReference type="CDD" id="cd05380">
    <property type="entry name" value="CAP_euk"/>
    <property type="match status" value="1"/>
</dbReference>
<reference evidence="3 4" key="1">
    <citation type="submission" date="2014-10" db="EMBL/GenBank/DDBJ databases">
        <title>Draft genome of the hookworm Ancylostoma caninum.</title>
        <authorList>
            <person name="Mitreva M."/>
        </authorList>
    </citation>
    <scope>NUCLEOTIDE SEQUENCE [LARGE SCALE GENOMIC DNA]</scope>
    <source>
        <strain evidence="3 4">Baltimore</strain>
    </source>
</reference>
<dbReference type="STRING" id="29170.A0A368GZG0"/>
<protein>
    <submittedName>
        <fullName evidence="3">SCP-like protein</fullName>
    </submittedName>
</protein>
<dbReference type="InterPro" id="IPR001283">
    <property type="entry name" value="CRISP-related"/>
</dbReference>
<feature type="non-terminal residue" evidence="3">
    <location>
        <position position="1"/>
    </location>
</feature>
<dbReference type="EMBL" id="JOJR01000030">
    <property type="protein sequence ID" value="RCN49736.1"/>
    <property type="molecule type" value="Genomic_DNA"/>
</dbReference>
<name>A0A368GZG0_ANCCA</name>
<comment type="caution">
    <text evidence="3">The sequence shown here is derived from an EMBL/GenBank/DDBJ whole genome shotgun (WGS) entry which is preliminary data.</text>
</comment>
<keyword evidence="4" id="KW-1185">Reference proteome</keyword>
<dbReference type="InterPro" id="IPR014044">
    <property type="entry name" value="CAP_dom"/>
</dbReference>
<dbReference type="OrthoDB" id="5825814at2759"/>
<accession>A0A368GZG0</accession>